<dbReference type="GeneID" id="87816751"/>
<comment type="caution">
    <text evidence="5">The sequence shown here is derived from an EMBL/GenBank/DDBJ whole genome shotgun (WGS) entry which is preliminary data.</text>
</comment>
<evidence type="ECO:0000256" key="3">
    <source>
        <dbReference type="RuleBase" id="RU369002"/>
    </source>
</evidence>
<dbReference type="PANTHER" id="PTHR12612">
    <property type="entry name" value="NUCLEAR TRANSPORT FACTOR 2"/>
    <property type="match status" value="1"/>
</dbReference>
<dbReference type="GO" id="GO:0005635">
    <property type="term" value="C:nuclear envelope"/>
    <property type="evidence" value="ECO:0007669"/>
    <property type="project" value="UniProtKB-ARBA"/>
</dbReference>
<dbReference type="InterPro" id="IPR045875">
    <property type="entry name" value="NTF2"/>
</dbReference>
<evidence type="ECO:0000259" key="4">
    <source>
        <dbReference type="PROSITE" id="PS50177"/>
    </source>
</evidence>
<sequence length="131" mass="14884">MDNPQVQGVVSQFLEHYYTTLDTDRSRLGPLYRENSTLTFSGGKEPGTPQTGTTEIVKKLVELPFQKLEHNLKELRIDVQLSPNNGILILVTGDLKVDGGDYPLPFSQIFQLFQDPAGQWFLFNDIFRLLI</sequence>
<accession>A0AAN6ZMY3</accession>
<dbReference type="Gene3D" id="3.10.450.50">
    <property type="match status" value="1"/>
</dbReference>
<dbReference type="Proteomes" id="UP001302676">
    <property type="component" value="Unassembled WGS sequence"/>
</dbReference>
<dbReference type="EMBL" id="MU853570">
    <property type="protein sequence ID" value="KAK4145265.1"/>
    <property type="molecule type" value="Genomic_DNA"/>
</dbReference>
<dbReference type="InterPro" id="IPR018222">
    <property type="entry name" value="Nuclear_transport_factor_2_euk"/>
</dbReference>
<name>A0AAN6ZMY3_9PEZI</name>
<dbReference type="InterPro" id="IPR032710">
    <property type="entry name" value="NTF2-like_dom_sf"/>
</dbReference>
<evidence type="ECO:0000256" key="2">
    <source>
        <dbReference type="ARBA" id="ARBA00053082"/>
    </source>
</evidence>
<feature type="domain" description="NTF2" evidence="4">
    <location>
        <begin position="9"/>
        <end position="129"/>
    </location>
</feature>
<dbReference type="RefSeq" id="XP_062638636.1">
    <property type="nucleotide sequence ID" value="XM_062780138.1"/>
</dbReference>
<dbReference type="AlphaFoldDB" id="A0AAN6ZMY3"/>
<dbReference type="CDD" id="cd00780">
    <property type="entry name" value="NTF2"/>
    <property type="match status" value="1"/>
</dbReference>
<protein>
    <recommendedName>
        <fullName evidence="3">NTF2-related export protein</fullName>
    </recommendedName>
</protein>
<dbReference type="FunFam" id="3.10.450.50:FF:000005">
    <property type="entry name" value="Nuclear transport factor 2"/>
    <property type="match status" value="1"/>
</dbReference>
<comment type="subcellular location">
    <subcellularLocation>
        <location evidence="3">Cytoplasm</location>
    </subcellularLocation>
    <subcellularLocation>
        <location evidence="3">Nucleus</location>
    </subcellularLocation>
</comment>
<dbReference type="SUPFAM" id="SSF54427">
    <property type="entry name" value="NTF2-like"/>
    <property type="match status" value="1"/>
</dbReference>
<comment type="function">
    <text evidence="2">Facilitates protein transport into the nucleus. Could be part of a multicomponent system of cytosolic factors that assemble at the pore complex during nuclear import.</text>
</comment>
<evidence type="ECO:0000313" key="5">
    <source>
        <dbReference type="EMBL" id="KAK4145265.1"/>
    </source>
</evidence>
<keyword evidence="6" id="KW-1185">Reference proteome</keyword>
<dbReference type="GO" id="GO:0006606">
    <property type="term" value="P:protein import into nucleus"/>
    <property type="evidence" value="ECO:0007669"/>
    <property type="project" value="UniProtKB-ARBA"/>
</dbReference>
<reference evidence="5" key="1">
    <citation type="journal article" date="2023" name="Mol. Phylogenet. Evol.">
        <title>Genome-scale phylogeny and comparative genomics of the fungal order Sordariales.</title>
        <authorList>
            <person name="Hensen N."/>
            <person name="Bonometti L."/>
            <person name="Westerberg I."/>
            <person name="Brannstrom I.O."/>
            <person name="Guillou S."/>
            <person name="Cros-Aarteil S."/>
            <person name="Calhoun S."/>
            <person name="Haridas S."/>
            <person name="Kuo A."/>
            <person name="Mondo S."/>
            <person name="Pangilinan J."/>
            <person name="Riley R."/>
            <person name="LaButti K."/>
            <person name="Andreopoulos B."/>
            <person name="Lipzen A."/>
            <person name="Chen C."/>
            <person name="Yan M."/>
            <person name="Daum C."/>
            <person name="Ng V."/>
            <person name="Clum A."/>
            <person name="Steindorff A."/>
            <person name="Ohm R.A."/>
            <person name="Martin F."/>
            <person name="Silar P."/>
            <person name="Natvig D.O."/>
            <person name="Lalanne C."/>
            <person name="Gautier V."/>
            <person name="Ament-Velasquez S.L."/>
            <person name="Kruys A."/>
            <person name="Hutchinson M.I."/>
            <person name="Powell A.J."/>
            <person name="Barry K."/>
            <person name="Miller A.N."/>
            <person name="Grigoriev I.V."/>
            <person name="Debuchy R."/>
            <person name="Gladieux P."/>
            <person name="Hiltunen Thoren M."/>
            <person name="Johannesson H."/>
        </authorList>
    </citation>
    <scope>NUCLEOTIDE SEQUENCE</scope>
    <source>
        <strain evidence="5">CBS 141.50</strain>
    </source>
</reference>
<keyword evidence="3" id="KW-0813">Transport</keyword>
<dbReference type="PROSITE" id="PS50177">
    <property type="entry name" value="NTF2_DOMAIN"/>
    <property type="match status" value="1"/>
</dbReference>
<keyword evidence="3" id="KW-0539">Nucleus</keyword>
<comment type="function">
    <text evidence="3">Has a role in nuclear-cytoplasmic transport of proteins and mRNAs.</text>
</comment>
<evidence type="ECO:0000313" key="6">
    <source>
        <dbReference type="Proteomes" id="UP001302676"/>
    </source>
</evidence>
<keyword evidence="3" id="KW-0653">Protein transport</keyword>
<evidence type="ECO:0000256" key="1">
    <source>
        <dbReference type="ARBA" id="ARBA00022490"/>
    </source>
</evidence>
<dbReference type="GO" id="GO:0005737">
    <property type="term" value="C:cytoplasm"/>
    <property type="evidence" value="ECO:0007669"/>
    <property type="project" value="UniProtKB-SubCell"/>
</dbReference>
<gene>
    <name evidence="5" type="ORF">C8A04DRAFT_27025</name>
</gene>
<organism evidence="5 6">
    <name type="scientific">Dichotomopilus funicola</name>
    <dbReference type="NCBI Taxonomy" id="1934379"/>
    <lineage>
        <taxon>Eukaryota</taxon>
        <taxon>Fungi</taxon>
        <taxon>Dikarya</taxon>
        <taxon>Ascomycota</taxon>
        <taxon>Pezizomycotina</taxon>
        <taxon>Sordariomycetes</taxon>
        <taxon>Sordariomycetidae</taxon>
        <taxon>Sordariales</taxon>
        <taxon>Chaetomiaceae</taxon>
        <taxon>Dichotomopilus</taxon>
    </lineage>
</organism>
<proteinExistence type="predicted"/>
<dbReference type="GO" id="GO:0051028">
    <property type="term" value="P:mRNA transport"/>
    <property type="evidence" value="ECO:0007669"/>
    <property type="project" value="UniProtKB-UniRule"/>
</dbReference>
<keyword evidence="1 3" id="KW-0963">Cytoplasm</keyword>
<dbReference type="Pfam" id="PF02136">
    <property type="entry name" value="NTF2"/>
    <property type="match status" value="1"/>
</dbReference>
<dbReference type="InterPro" id="IPR002075">
    <property type="entry name" value="NTF2_dom"/>
</dbReference>
<reference evidence="5" key="2">
    <citation type="submission" date="2023-05" db="EMBL/GenBank/DDBJ databases">
        <authorList>
            <consortium name="Lawrence Berkeley National Laboratory"/>
            <person name="Steindorff A."/>
            <person name="Hensen N."/>
            <person name="Bonometti L."/>
            <person name="Westerberg I."/>
            <person name="Brannstrom I.O."/>
            <person name="Guillou S."/>
            <person name="Cros-Aarteil S."/>
            <person name="Calhoun S."/>
            <person name="Haridas S."/>
            <person name="Kuo A."/>
            <person name="Mondo S."/>
            <person name="Pangilinan J."/>
            <person name="Riley R."/>
            <person name="Labutti K."/>
            <person name="Andreopoulos B."/>
            <person name="Lipzen A."/>
            <person name="Chen C."/>
            <person name="Yanf M."/>
            <person name="Daum C."/>
            <person name="Ng V."/>
            <person name="Clum A."/>
            <person name="Ohm R."/>
            <person name="Martin F."/>
            <person name="Silar P."/>
            <person name="Natvig D."/>
            <person name="Lalanne C."/>
            <person name="Gautier V."/>
            <person name="Ament-Velasquez S.L."/>
            <person name="Kruys A."/>
            <person name="Hutchinson M.I."/>
            <person name="Powell A.J."/>
            <person name="Barry K."/>
            <person name="Miller A.N."/>
            <person name="Grigoriev I.V."/>
            <person name="Debuchy R."/>
            <person name="Gladieux P."/>
            <person name="Thoren M.H."/>
            <person name="Johannesson H."/>
        </authorList>
    </citation>
    <scope>NUCLEOTIDE SEQUENCE</scope>
    <source>
        <strain evidence="5">CBS 141.50</strain>
    </source>
</reference>